<accession>A0ABZ3C880</accession>
<dbReference type="Proteomes" id="UP001434337">
    <property type="component" value="Chromosome"/>
</dbReference>
<feature type="transmembrane region" description="Helical" evidence="1">
    <location>
        <begin position="48"/>
        <end position="66"/>
    </location>
</feature>
<organism evidence="2 3">
    <name type="scientific">Propioniciclava soli</name>
    <dbReference type="NCBI Taxonomy" id="2775081"/>
    <lineage>
        <taxon>Bacteria</taxon>
        <taxon>Bacillati</taxon>
        <taxon>Actinomycetota</taxon>
        <taxon>Actinomycetes</taxon>
        <taxon>Propionibacteriales</taxon>
        <taxon>Propionibacteriaceae</taxon>
        <taxon>Propioniciclava</taxon>
    </lineage>
</organism>
<name>A0ABZ3C880_9ACTN</name>
<evidence type="ECO:0000313" key="3">
    <source>
        <dbReference type="Proteomes" id="UP001434337"/>
    </source>
</evidence>
<evidence type="ECO:0008006" key="4">
    <source>
        <dbReference type="Google" id="ProtNLM"/>
    </source>
</evidence>
<feature type="transmembrane region" description="Helical" evidence="1">
    <location>
        <begin position="120"/>
        <end position="143"/>
    </location>
</feature>
<evidence type="ECO:0000256" key="1">
    <source>
        <dbReference type="SAM" id="Phobius"/>
    </source>
</evidence>
<feature type="transmembrane region" description="Helical" evidence="1">
    <location>
        <begin position="94"/>
        <end position="114"/>
    </location>
</feature>
<evidence type="ECO:0000313" key="2">
    <source>
        <dbReference type="EMBL" id="WZW98992.1"/>
    </source>
</evidence>
<sequence length="183" mass="19432">MAQETYLGNAQAHLALLRAEYLRAWVLVVFVLGYGALVAALGLGPIRAVGVVFGAFGVLLLVVLLASRRRYHPETLPNGLVRPRRRGLNSDRGSWLLVAGSAVLVVAALAVVVGTGGADLALLGALVLVPVWLVVLVSALIGIRTRARGPELLAQFLQERPGVAAQVEQLRAHWPADARIPFS</sequence>
<proteinExistence type="predicted"/>
<protein>
    <recommendedName>
        <fullName evidence="4">Sensor histidine kinase</fullName>
    </recommendedName>
</protein>
<feature type="transmembrane region" description="Helical" evidence="1">
    <location>
        <begin position="21"/>
        <end position="42"/>
    </location>
</feature>
<keyword evidence="1" id="KW-0812">Transmembrane</keyword>
<keyword evidence="1" id="KW-0472">Membrane</keyword>
<dbReference type="RefSeq" id="WP_232549068.1">
    <property type="nucleotide sequence ID" value="NZ_CP115965.1"/>
</dbReference>
<dbReference type="EMBL" id="CP115965">
    <property type="protein sequence ID" value="WZW98992.1"/>
    <property type="molecule type" value="Genomic_DNA"/>
</dbReference>
<keyword evidence="3" id="KW-1185">Reference proteome</keyword>
<reference evidence="2 3" key="1">
    <citation type="journal article" date="2023" name="Environ Microbiome">
        <title>A coral-associated actinobacterium mitigates coral bleaching under heat stress.</title>
        <authorList>
            <person name="Li J."/>
            <person name="Zou Y."/>
            <person name="Li Q."/>
            <person name="Zhang J."/>
            <person name="Bourne D.G."/>
            <person name="Lyu Y."/>
            <person name="Liu C."/>
            <person name="Zhang S."/>
        </authorList>
    </citation>
    <scope>NUCLEOTIDE SEQUENCE [LARGE SCALE GENOMIC DNA]</scope>
    <source>
        <strain evidence="2 3">SCSIO 13291</strain>
    </source>
</reference>
<gene>
    <name evidence="2" type="ORF">PCC79_01920</name>
</gene>
<keyword evidence="1" id="KW-1133">Transmembrane helix</keyword>